<name>B3ERH8_AMOA5</name>
<evidence type="ECO:0000313" key="2">
    <source>
        <dbReference type="Proteomes" id="UP000001227"/>
    </source>
</evidence>
<dbReference type="KEGG" id="aas:Aasi_0414"/>
<dbReference type="OrthoDB" id="9977409at2"/>
<dbReference type="STRING" id="452471.Aasi_0414"/>
<evidence type="ECO:0000313" key="1">
    <source>
        <dbReference type="EMBL" id="ACE05830.1"/>
    </source>
</evidence>
<organism evidence="1 2">
    <name type="scientific">Amoebophilus asiaticus (strain 5a2)</name>
    <dbReference type="NCBI Taxonomy" id="452471"/>
    <lineage>
        <taxon>Bacteria</taxon>
        <taxon>Pseudomonadati</taxon>
        <taxon>Bacteroidota</taxon>
        <taxon>Cytophagia</taxon>
        <taxon>Cytophagales</taxon>
        <taxon>Amoebophilaceae</taxon>
        <taxon>Candidatus Amoebophilus</taxon>
    </lineage>
</organism>
<gene>
    <name evidence="1" type="ordered locus">Aasi_0414</name>
</gene>
<reference evidence="1 2" key="1">
    <citation type="journal article" date="2010" name="J. Bacteriol.">
        <title>The genome of the amoeba symbiont 'Candidatus Amoebophilus asiaticus' reveals common mechanisms for host cell interaction among amoeba-associated bacteria.</title>
        <authorList>
            <person name="Schmitz-Esser S."/>
            <person name="Tischler P."/>
            <person name="Arnold R."/>
            <person name="Montanaro J."/>
            <person name="Wagner M."/>
            <person name="Rattei T."/>
            <person name="Horn M."/>
        </authorList>
    </citation>
    <scope>NUCLEOTIDE SEQUENCE [LARGE SCALE GENOMIC DNA]</scope>
    <source>
        <strain evidence="1 2">5a2</strain>
    </source>
</reference>
<dbReference type="Proteomes" id="UP000001227">
    <property type="component" value="Chromosome"/>
</dbReference>
<accession>B3ERH8</accession>
<protein>
    <submittedName>
        <fullName evidence="1">Uncharacterized protein</fullName>
    </submittedName>
</protein>
<dbReference type="AlphaFoldDB" id="B3ERH8"/>
<dbReference type="EMBL" id="CP001102">
    <property type="protein sequence ID" value="ACE05830.1"/>
    <property type="molecule type" value="Genomic_DNA"/>
</dbReference>
<keyword evidence="2" id="KW-1185">Reference proteome</keyword>
<dbReference type="HOGENOM" id="CLU_2140608_0_0_10"/>
<dbReference type="RefSeq" id="WP_012472594.1">
    <property type="nucleotide sequence ID" value="NC_010830.1"/>
</dbReference>
<proteinExistence type="predicted"/>
<sequence>MKTLEYKKEYEVKAQVCELSDALHRNINDNFKSVSLEIYEDRKVLVRIILSKRTQAEEEYIEDLGCEFEMQFEQTSRYNDLIDIEVVLVGEKPPLPHIVYQVKGFDPKIEAY</sequence>